<name>A0A6U6GDF6_9DINO</name>
<proteinExistence type="predicted"/>
<gene>
    <name evidence="2" type="ORF">BRAN1462_LOCUS1909</name>
</gene>
<reference evidence="2" key="1">
    <citation type="submission" date="2021-01" db="EMBL/GenBank/DDBJ databases">
        <authorList>
            <person name="Corre E."/>
            <person name="Pelletier E."/>
            <person name="Niang G."/>
            <person name="Scheremetjew M."/>
            <person name="Finn R."/>
            <person name="Kale V."/>
            <person name="Holt S."/>
            <person name="Cochrane G."/>
            <person name="Meng A."/>
            <person name="Brown T."/>
            <person name="Cohen L."/>
        </authorList>
    </citation>
    <scope>NUCLEOTIDE SEQUENCE</scope>
    <source>
        <strain evidence="2">RCC3387</strain>
    </source>
</reference>
<evidence type="ECO:0000313" key="2">
    <source>
        <dbReference type="EMBL" id="CAD9488631.1"/>
    </source>
</evidence>
<feature type="region of interest" description="Disordered" evidence="1">
    <location>
        <begin position="341"/>
        <end position="361"/>
    </location>
</feature>
<dbReference type="AlphaFoldDB" id="A0A6U6GDF6"/>
<sequence length="361" mass="40961">MEDDVASADSEDDVASADSYHSFEHDMNDFGGRARLWRHEPGAAWQDLGLGQFGLPYLSTTGKQFYEQYRRHFVFRQESGIILERHCMETASGLVGAKDRAGMSESQIQESVRTETYWCWTAIGEWGKPIAFELHFENQADAHEFWAQVGEIQVSAGSTTRKGCTVLSQHAVQNLFEARDGTWARLGKGCFYFVENQLPHIARFKITRRGDESSAADNDGVRIERARCETCNYLVKDAWVIASPPTCDCTLRLAASCDIDGDLVAHMFQLHFDSKAHRVCFEIALDMTKARNGIASRSRNRATSLTNLMSTPESLRAFREALNRRFHDAGIDEIVDEDRTWPHKRKPELTTEELARLKEPE</sequence>
<organism evidence="2">
    <name type="scientific">Zooxanthella nutricula</name>
    <dbReference type="NCBI Taxonomy" id="1333877"/>
    <lineage>
        <taxon>Eukaryota</taxon>
        <taxon>Sar</taxon>
        <taxon>Alveolata</taxon>
        <taxon>Dinophyceae</taxon>
        <taxon>Peridiniales</taxon>
        <taxon>Peridiniales incertae sedis</taxon>
        <taxon>Zooxanthella</taxon>
    </lineage>
</organism>
<accession>A0A6U6GDF6</accession>
<evidence type="ECO:0000256" key="1">
    <source>
        <dbReference type="SAM" id="MobiDB-lite"/>
    </source>
</evidence>
<protein>
    <submittedName>
        <fullName evidence="2">Uncharacterized protein</fullName>
    </submittedName>
</protein>
<dbReference type="EMBL" id="HBGW01002917">
    <property type="protein sequence ID" value="CAD9488631.1"/>
    <property type="molecule type" value="Transcribed_RNA"/>
</dbReference>